<accession>A0A0K2D0V6</accession>
<keyword evidence="2" id="KW-1185">Reference proteome</keyword>
<gene>
    <name evidence="1" type="ORF">TSARBOMBA_204</name>
</gene>
<reference evidence="1 2" key="1">
    <citation type="journal article" date="2015" name="Genome Announc.">
        <title>Complete Genome Sequence of Bacillus cereus Group Phage TsarBomba.</title>
        <authorList>
            <person name="Erill I."/>
            <person name="Caruso S.M."/>
        </authorList>
    </citation>
    <scope>NUCLEOTIDE SEQUENCE [LARGE SCALE GENOMIC DNA]</scope>
</reference>
<dbReference type="Proteomes" id="UP000204602">
    <property type="component" value="Segment"/>
</dbReference>
<evidence type="ECO:0000313" key="1">
    <source>
        <dbReference type="EMBL" id="ALA13236.1"/>
    </source>
</evidence>
<dbReference type="KEGG" id="vg:26633466"/>
<organism evidence="1 2">
    <name type="scientific">Bacillus phage TsarBomba</name>
    <dbReference type="NCBI Taxonomy" id="1690456"/>
    <lineage>
        <taxon>Viruses</taxon>
        <taxon>Duplodnaviria</taxon>
        <taxon>Heunggongvirae</taxon>
        <taxon>Uroviricota</taxon>
        <taxon>Caudoviricetes</taxon>
        <taxon>Herelleviridae</taxon>
        <taxon>Bastillevirinae</taxon>
        <taxon>Tsarbombavirus</taxon>
        <taxon>Tsarbombavirus tsarbomba</taxon>
    </lineage>
</organism>
<protein>
    <submittedName>
        <fullName evidence="1">Uncharacterized protein</fullName>
    </submittedName>
</protein>
<evidence type="ECO:0000313" key="2">
    <source>
        <dbReference type="Proteomes" id="UP000204602"/>
    </source>
</evidence>
<proteinExistence type="predicted"/>
<name>A0A0K2D0V6_9CAUD</name>
<dbReference type="GeneID" id="26633466"/>
<dbReference type="EMBL" id="KT224359">
    <property type="protein sequence ID" value="ALA13236.1"/>
    <property type="molecule type" value="Genomic_DNA"/>
</dbReference>
<sequence>MYMFFQAHNETKRVMNRLFKEKGYKLKEKRFVLGTVLGYVPNLTDMTIAEMRSVIDYLNKEEETN</sequence>
<dbReference type="OrthoDB" id="36486at10239"/>
<dbReference type="RefSeq" id="YP_009207019.1">
    <property type="nucleotide sequence ID" value="NC_028890.1"/>
</dbReference>